<reference evidence="3" key="1">
    <citation type="journal article" date="2005" name="Nature">
        <title>The map-based sequence of the rice genome.</title>
        <authorList>
            <consortium name="International rice genome sequencing project (IRGSP)"/>
            <person name="Matsumoto T."/>
            <person name="Wu J."/>
            <person name="Kanamori H."/>
            <person name="Katayose Y."/>
            <person name="Fujisawa M."/>
            <person name="Namiki N."/>
            <person name="Mizuno H."/>
            <person name="Yamamoto K."/>
            <person name="Antonio B.A."/>
            <person name="Baba T."/>
            <person name="Sakata K."/>
            <person name="Nagamura Y."/>
            <person name="Aoki H."/>
            <person name="Arikawa K."/>
            <person name="Arita K."/>
            <person name="Bito T."/>
            <person name="Chiden Y."/>
            <person name="Fujitsuka N."/>
            <person name="Fukunaka R."/>
            <person name="Hamada M."/>
            <person name="Harada C."/>
            <person name="Hayashi A."/>
            <person name="Hijishita S."/>
            <person name="Honda M."/>
            <person name="Hosokawa S."/>
            <person name="Ichikawa Y."/>
            <person name="Idonuma A."/>
            <person name="Iijima M."/>
            <person name="Ikeda M."/>
            <person name="Ikeno M."/>
            <person name="Ito K."/>
            <person name="Ito S."/>
            <person name="Ito T."/>
            <person name="Ito Y."/>
            <person name="Ito Y."/>
            <person name="Iwabuchi A."/>
            <person name="Kamiya K."/>
            <person name="Karasawa W."/>
            <person name="Kurita K."/>
            <person name="Katagiri S."/>
            <person name="Kikuta A."/>
            <person name="Kobayashi H."/>
            <person name="Kobayashi N."/>
            <person name="Machita K."/>
            <person name="Maehara T."/>
            <person name="Masukawa M."/>
            <person name="Mizubayashi T."/>
            <person name="Mukai Y."/>
            <person name="Nagasaki H."/>
            <person name="Nagata Y."/>
            <person name="Naito S."/>
            <person name="Nakashima M."/>
            <person name="Nakama Y."/>
            <person name="Nakamichi Y."/>
            <person name="Nakamura M."/>
            <person name="Meguro A."/>
            <person name="Negishi M."/>
            <person name="Ohta I."/>
            <person name="Ohta T."/>
            <person name="Okamoto M."/>
            <person name="Ono N."/>
            <person name="Saji S."/>
            <person name="Sakaguchi M."/>
            <person name="Sakai K."/>
            <person name="Shibata M."/>
            <person name="Shimokawa T."/>
            <person name="Song J."/>
            <person name="Takazaki Y."/>
            <person name="Terasawa K."/>
            <person name="Tsugane M."/>
            <person name="Tsuji K."/>
            <person name="Ueda S."/>
            <person name="Waki K."/>
            <person name="Yamagata H."/>
            <person name="Yamamoto M."/>
            <person name="Yamamoto S."/>
            <person name="Yamane H."/>
            <person name="Yoshiki S."/>
            <person name="Yoshihara R."/>
            <person name="Yukawa K."/>
            <person name="Zhong H."/>
            <person name="Yano M."/>
            <person name="Yuan Q."/>
            <person name="Ouyang S."/>
            <person name="Liu J."/>
            <person name="Jones K.M."/>
            <person name="Gansberger K."/>
            <person name="Moffat K."/>
            <person name="Hill J."/>
            <person name="Bera J."/>
            <person name="Fadrosh D."/>
            <person name="Jin S."/>
            <person name="Johri S."/>
            <person name="Kim M."/>
            <person name="Overton L."/>
            <person name="Reardon M."/>
            <person name="Tsitrin T."/>
            <person name="Vuong H."/>
            <person name="Weaver B."/>
            <person name="Ciecko A."/>
            <person name="Tallon L."/>
            <person name="Jackson J."/>
            <person name="Pai G."/>
            <person name="Aken S.V."/>
            <person name="Utterback T."/>
            <person name="Reidmuller S."/>
            <person name="Feldblyum T."/>
            <person name="Hsiao J."/>
            <person name="Zismann V."/>
            <person name="Iobst S."/>
            <person name="de Vazeille A.R."/>
            <person name="Buell C.R."/>
            <person name="Ying K."/>
            <person name="Li Y."/>
            <person name="Lu T."/>
            <person name="Huang Y."/>
            <person name="Zhao Q."/>
            <person name="Feng Q."/>
            <person name="Zhang L."/>
            <person name="Zhu J."/>
            <person name="Weng Q."/>
            <person name="Mu J."/>
            <person name="Lu Y."/>
            <person name="Fan D."/>
            <person name="Liu Y."/>
            <person name="Guan J."/>
            <person name="Zhang Y."/>
            <person name="Yu S."/>
            <person name="Liu X."/>
            <person name="Zhang Y."/>
            <person name="Hong G."/>
            <person name="Han B."/>
            <person name="Choisne N."/>
            <person name="Demange N."/>
            <person name="Orjeda G."/>
            <person name="Samain S."/>
            <person name="Cattolico L."/>
            <person name="Pelletier E."/>
            <person name="Couloux A."/>
            <person name="Segurens B."/>
            <person name="Wincker P."/>
            <person name="D'Hont A."/>
            <person name="Scarpelli C."/>
            <person name="Weissenbach J."/>
            <person name="Salanoubat M."/>
            <person name="Quetier F."/>
            <person name="Yu Y."/>
            <person name="Kim H.R."/>
            <person name="Rambo T."/>
            <person name="Currie J."/>
            <person name="Collura K."/>
            <person name="Luo M."/>
            <person name="Yang T."/>
            <person name="Ammiraju J.S.S."/>
            <person name="Engler F."/>
            <person name="Soderlund C."/>
            <person name="Wing R.A."/>
            <person name="Palmer L.E."/>
            <person name="de la Bastide M."/>
            <person name="Spiegel L."/>
            <person name="Nascimento L."/>
            <person name="Zutavern T."/>
            <person name="O'Shaughnessy A."/>
            <person name="Dike S."/>
            <person name="Dedhia N."/>
            <person name="Preston R."/>
            <person name="Balija V."/>
            <person name="McCombie W.R."/>
            <person name="Chow T."/>
            <person name="Chen H."/>
            <person name="Chung M."/>
            <person name="Chen C."/>
            <person name="Shaw J."/>
            <person name="Wu H."/>
            <person name="Hsiao K."/>
            <person name="Chao Y."/>
            <person name="Chu M."/>
            <person name="Cheng C."/>
            <person name="Hour A."/>
            <person name="Lee P."/>
            <person name="Lin S."/>
            <person name="Lin Y."/>
            <person name="Liou J."/>
            <person name="Liu S."/>
            <person name="Hsing Y."/>
            <person name="Raghuvanshi S."/>
            <person name="Mohanty A."/>
            <person name="Bharti A.K."/>
            <person name="Gaur A."/>
            <person name="Gupta V."/>
            <person name="Kumar D."/>
            <person name="Ravi V."/>
            <person name="Vij S."/>
            <person name="Kapur A."/>
            <person name="Khurana P."/>
            <person name="Khurana P."/>
            <person name="Khurana J.P."/>
            <person name="Tyagi A.K."/>
            <person name="Gaikwad K."/>
            <person name="Singh A."/>
            <person name="Dalal V."/>
            <person name="Srivastava S."/>
            <person name="Dixit A."/>
            <person name="Pal A.K."/>
            <person name="Ghazi I.A."/>
            <person name="Yadav M."/>
            <person name="Pandit A."/>
            <person name="Bhargava A."/>
            <person name="Sureshbabu K."/>
            <person name="Batra K."/>
            <person name="Sharma T.R."/>
            <person name="Mohapatra T."/>
            <person name="Singh N.K."/>
            <person name="Messing J."/>
            <person name="Nelson A.B."/>
            <person name="Fuks G."/>
            <person name="Kavchok S."/>
            <person name="Keizer G."/>
            <person name="Linton E."/>
            <person name="Llaca V."/>
            <person name="Song R."/>
            <person name="Tanyolac B."/>
            <person name="Young S."/>
            <person name="Ho-Il K."/>
            <person name="Hahn J.H."/>
            <person name="Sangsakoo G."/>
            <person name="Vanavichit A."/>
            <person name="de Mattos Luiz.A.T."/>
            <person name="Zimmer P.D."/>
            <person name="Malone G."/>
            <person name="Dellagostin O."/>
            <person name="de Oliveira A.C."/>
            <person name="Bevan M."/>
            <person name="Bancroft I."/>
            <person name="Minx P."/>
            <person name="Cordum H."/>
            <person name="Wilson R."/>
            <person name="Cheng Z."/>
            <person name="Jin W."/>
            <person name="Jiang J."/>
            <person name="Leong S.A."/>
            <person name="Iwama H."/>
            <person name="Gojobori T."/>
            <person name="Itoh T."/>
            <person name="Niimura Y."/>
            <person name="Fujii Y."/>
            <person name="Habara T."/>
            <person name="Sakai H."/>
            <person name="Sato Y."/>
            <person name="Wilson G."/>
            <person name="Kumar K."/>
            <person name="McCouch S."/>
            <person name="Juretic N."/>
            <person name="Hoen D."/>
            <person name="Wright S."/>
            <person name="Bruskiewich R."/>
            <person name="Bureau T."/>
            <person name="Miyao A."/>
            <person name="Hirochika H."/>
            <person name="Nishikawa T."/>
            <person name="Kadowaki K."/>
            <person name="Sugiura M."/>
            <person name="Burr B."/>
            <person name="Sasaki T."/>
        </authorList>
    </citation>
    <scope>NUCLEOTIDE SEQUENCE [LARGE SCALE GENOMIC DNA]</scope>
    <source>
        <strain evidence="3">cv. Nipponbare</strain>
    </source>
</reference>
<gene>
    <name evidence="2" type="ordered locus">Os07g0475550</name>
    <name evidence="2" type="ORF">OSNPB_070475550</name>
</gene>
<organism evidence="2 3">
    <name type="scientific">Oryza sativa subsp. japonica</name>
    <name type="common">Rice</name>
    <dbReference type="NCBI Taxonomy" id="39947"/>
    <lineage>
        <taxon>Eukaryota</taxon>
        <taxon>Viridiplantae</taxon>
        <taxon>Streptophyta</taxon>
        <taxon>Embryophyta</taxon>
        <taxon>Tracheophyta</taxon>
        <taxon>Spermatophyta</taxon>
        <taxon>Magnoliopsida</taxon>
        <taxon>Liliopsida</taxon>
        <taxon>Poales</taxon>
        <taxon>Poaceae</taxon>
        <taxon>BOP clade</taxon>
        <taxon>Oryzoideae</taxon>
        <taxon>Oryzeae</taxon>
        <taxon>Oryzinae</taxon>
        <taxon>Oryza</taxon>
        <taxon>Oryza sativa</taxon>
    </lineage>
</organism>
<dbReference type="EMBL" id="AP014963">
    <property type="protein sequence ID" value="BAT01446.1"/>
    <property type="molecule type" value="Genomic_DNA"/>
</dbReference>
<reference evidence="2 3" key="3">
    <citation type="journal article" date="2013" name="Rice">
        <title>Improvement of the Oryza sativa Nipponbare reference genome using next generation sequence and optical map data.</title>
        <authorList>
            <person name="Kawahara Y."/>
            <person name="de la Bastide M."/>
            <person name="Hamilton J.P."/>
            <person name="Kanamori H."/>
            <person name="McCombie W.R."/>
            <person name="Ouyang S."/>
            <person name="Schwartz D.C."/>
            <person name="Tanaka T."/>
            <person name="Wu J."/>
            <person name="Zhou S."/>
            <person name="Childs K.L."/>
            <person name="Davidson R.M."/>
            <person name="Lin H."/>
            <person name="Quesada-Ocampo L."/>
            <person name="Vaillancourt B."/>
            <person name="Sakai H."/>
            <person name="Lee S.S."/>
            <person name="Kim J."/>
            <person name="Numa H."/>
            <person name="Itoh T."/>
            <person name="Buell C.R."/>
            <person name="Matsumoto T."/>
        </authorList>
    </citation>
    <scope>NUCLEOTIDE SEQUENCE [LARGE SCALE GENOMIC DNA]</scope>
    <source>
        <strain evidence="3">cv. Nipponbare</strain>
    </source>
</reference>
<feature type="compositionally biased region" description="Basic and acidic residues" evidence="1">
    <location>
        <begin position="65"/>
        <end position="75"/>
    </location>
</feature>
<dbReference type="Proteomes" id="UP000059680">
    <property type="component" value="Chromosome 7"/>
</dbReference>
<evidence type="ECO:0000256" key="1">
    <source>
        <dbReference type="SAM" id="MobiDB-lite"/>
    </source>
</evidence>
<proteinExistence type="predicted"/>
<evidence type="ECO:0000313" key="3">
    <source>
        <dbReference type="Proteomes" id="UP000059680"/>
    </source>
</evidence>
<evidence type="ECO:0000313" key="2">
    <source>
        <dbReference type="EMBL" id="BAT01446.1"/>
    </source>
</evidence>
<name>A0A0P0X5N9_ORYSJ</name>
<protein>
    <submittedName>
        <fullName evidence="2">Os07g0475550 protein</fullName>
    </submittedName>
</protein>
<feature type="compositionally biased region" description="Basic and acidic residues" evidence="1">
    <location>
        <begin position="7"/>
        <end position="23"/>
    </location>
</feature>
<accession>A0A0P0X5N9</accession>
<feature type="compositionally biased region" description="Gly residues" evidence="1">
    <location>
        <begin position="47"/>
        <end position="57"/>
    </location>
</feature>
<reference evidence="2 3" key="2">
    <citation type="journal article" date="2013" name="Plant Cell Physiol.">
        <title>Rice Annotation Project Database (RAP-DB): an integrative and interactive database for rice genomics.</title>
        <authorList>
            <person name="Sakai H."/>
            <person name="Lee S.S."/>
            <person name="Tanaka T."/>
            <person name="Numa H."/>
            <person name="Kim J."/>
            <person name="Kawahara Y."/>
            <person name="Wakimoto H."/>
            <person name="Yang C.C."/>
            <person name="Iwamoto M."/>
            <person name="Abe T."/>
            <person name="Yamada Y."/>
            <person name="Muto A."/>
            <person name="Inokuchi H."/>
            <person name="Ikemura T."/>
            <person name="Matsumoto T."/>
            <person name="Sasaki T."/>
            <person name="Itoh T."/>
        </authorList>
    </citation>
    <scope>NUCLEOTIDE SEQUENCE [LARGE SCALE GENOMIC DNA]</scope>
    <source>
        <strain evidence="3">cv. Nipponbare</strain>
    </source>
</reference>
<feature type="region of interest" description="Disordered" evidence="1">
    <location>
        <begin position="1"/>
        <end position="75"/>
    </location>
</feature>
<dbReference type="PaxDb" id="39947-A0A0P0X5N9"/>
<dbReference type="InParanoid" id="A0A0P0X5N9"/>
<keyword evidence="3" id="KW-1185">Reference proteome</keyword>
<sequence>MARRAATGREKGRDAVADRENGKGEGVAPAADGEMALRDRQRPAGRRGAGMGGGQWGGRPMSGNRQEEGEARVTT</sequence>
<dbReference type="AlphaFoldDB" id="A0A0P0X5N9"/>